<protein>
    <submittedName>
        <fullName evidence="2">Holin</fullName>
    </submittedName>
</protein>
<keyword evidence="1" id="KW-0812">Transmembrane</keyword>
<accession>A0A8S5R2W8</accession>
<keyword evidence="1" id="KW-1133">Transmembrane helix</keyword>
<evidence type="ECO:0000313" key="2">
    <source>
        <dbReference type="EMBL" id="DAE25433.1"/>
    </source>
</evidence>
<name>A0A8S5R2W8_9CAUD</name>
<feature type="transmembrane region" description="Helical" evidence="1">
    <location>
        <begin position="6"/>
        <end position="27"/>
    </location>
</feature>
<reference evidence="2" key="1">
    <citation type="journal article" date="2021" name="Proc. Natl. Acad. Sci. U.S.A.">
        <title>A Catalog of Tens of Thousands of Viruses from Human Metagenomes Reveals Hidden Associations with Chronic Diseases.</title>
        <authorList>
            <person name="Tisza M.J."/>
            <person name="Buck C.B."/>
        </authorList>
    </citation>
    <scope>NUCLEOTIDE SEQUENCE</scope>
    <source>
        <strain evidence="2">Ct6d71</strain>
    </source>
</reference>
<organism evidence="2">
    <name type="scientific">Siphoviridae sp. ct6d71</name>
    <dbReference type="NCBI Taxonomy" id="2826298"/>
    <lineage>
        <taxon>Viruses</taxon>
        <taxon>Duplodnaviria</taxon>
        <taxon>Heunggongvirae</taxon>
        <taxon>Uroviricota</taxon>
        <taxon>Caudoviricetes</taxon>
    </lineage>
</organism>
<sequence>MDINIVISILSGIATTIPLIVALVRYIQKAVKEKNWSIVLNLVMKYMEEAEKQYESGAEKKQYVLAMIKASANEVNYDIDMEAVSKLIDDLCSMSKKVNAPEE</sequence>
<proteinExistence type="predicted"/>
<evidence type="ECO:0000256" key="1">
    <source>
        <dbReference type="SAM" id="Phobius"/>
    </source>
</evidence>
<dbReference type="EMBL" id="BK015797">
    <property type="protein sequence ID" value="DAE25433.1"/>
    <property type="molecule type" value="Genomic_DNA"/>
</dbReference>
<keyword evidence="1" id="KW-0472">Membrane</keyword>